<feature type="region of interest" description="Disordered" evidence="2">
    <location>
        <begin position="511"/>
        <end position="619"/>
    </location>
</feature>
<dbReference type="Pfam" id="PF15385">
    <property type="entry name" value="SARG"/>
    <property type="match status" value="1"/>
</dbReference>
<keyword evidence="1" id="KW-0597">Phosphoprotein</keyword>
<dbReference type="PANTHER" id="PTHR16095:SF9">
    <property type="entry name" value="PROLINE AND SERINE-RICH PROTEIN 2"/>
    <property type="match status" value="1"/>
</dbReference>
<feature type="compositionally biased region" description="Polar residues" evidence="2">
    <location>
        <begin position="360"/>
        <end position="383"/>
    </location>
</feature>
<evidence type="ECO:0000313" key="3">
    <source>
        <dbReference type="EMBL" id="KAA8580102.1"/>
    </source>
</evidence>
<feature type="region of interest" description="Disordered" evidence="2">
    <location>
        <begin position="274"/>
        <end position="487"/>
    </location>
</feature>
<feature type="region of interest" description="Disordered" evidence="2">
    <location>
        <begin position="198"/>
        <end position="235"/>
    </location>
</feature>
<feature type="compositionally biased region" description="Polar residues" evidence="2">
    <location>
        <begin position="570"/>
        <end position="582"/>
    </location>
</feature>
<feature type="compositionally biased region" description="Basic and acidic residues" evidence="2">
    <location>
        <begin position="385"/>
        <end position="406"/>
    </location>
</feature>
<evidence type="ECO:0000256" key="1">
    <source>
        <dbReference type="ARBA" id="ARBA00022553"/>
    </source>
</evidence>
<dbReference type="EMBL" id="VOFY01000023">
    <property type="protein sequence ID" value="KAA8580102.1"/>
    <property type="molecule type" value="Genomic_DNA"/>
</dbReference>
<feature type="compositionally biased region" description="Polar residues" evidence="2">
    <location>
        <begin position="126"/>
        <end position="140"/>
    </location>
</feature>
<dbReference type="Proteomes" id="UP000327493">
    <property type="component" value="Chromosome 23"/>
</dbReference>
<dbReference type="EMBL" id="VOFY01000023">
    <property type="protein sequence ID" value="KAA8580395.1"/>
    <property type="molecule type" value="Genomic_DNA"/>
</dbReference>
<evidence type="ECO:0000313" key="5">
    <source>
        <dbReference type="Proteomes" id="UP000327493"/>
    </source>
</evidence>
<feature type="compositionally biased region" description="Basic and acidic residues" evidence="2">
    <location>
        <begin position="141"/>
        <end position="152"/>
    </location>
</feature>
<dbReference type="AlphaFoldDB" id="A0A5J5CHA0"/>
<evidence type="ECO:0000256" key="2">
    <source>
        <dbReference type="SAM" id="MobiDB-lite"/>
    </source>
</evidence>
<feature type="region of interest" description="Disordered" evidence="2">
    <location>
        <begin position="69"/>
        <end position="179"/>
    </location>
</feature>
<organism evidence="4 5">
    <name type="scientific">Etheostoma spectabile</name>
    <name type="common">orangethroat darter</name>
    <dbReference type="NCBI Taxonomy" id="54343"/>
    <lineage>
        <taxon>Eukaryota</taxon>
        <taxon>Metazoa</taxon>
        <taxon>Chordata</taxon>
        <taxon>Craniata</taxon>
        <taxon>Vertebrata</taxon>
        <taxon>Euteleostomi</taxon>
        <taxon>Actinopterygii</taxon>
        <taxon>Neopterygii</taxon>
        <taxon>Teleostei</taxon>
        <taxon>Neoteleostei</taxon>
        <taxon>Acanthomorphata</taxon>
        <taxon>Eupercaria</taxon>
        <taxon>Perciformes</taxon>
        <taxon>Percoidei</taxon>
        <taxon>Percidae</taxon>
        <taxon>Etheostomatinae</taxon>
        <taxon>Etheostoma</taxon>
    </lineage>
</organism>
<feature type="compositionally biased region" description="Polar residues" evidence="2">
    <location>
        <begin position="323"/>
        <end position="342"/>
    </location>
</feature>
<dbReference type="PANTHER" id="PTHR16095">
    <property type="entry name" value="TRANSMEMBRANE PROTEIN 143 FAMILY MEMBER"/>
    <property type="match status" value="1"/>
</dbReference>
<gene>
    <name evidence="3" type="ORF">FQN60_005637</name>
    <name evidence="4" type="ORF">FQN60_005930</name>
</gene>
<sequence length="632" mass="69054">MTSEPRTMSARLQAQPQPHYGVNGGAARSSRPSCPTVHWSRQRDDALQFLTKEEKECIQFFEKTIDSLEDGLDETDRRPGQGKTPASSGPVGSSLLARPPSPKDQDIIYLVRPEPDLGQNKEPVFNPTNPDFRSMMQNPESHFETRPRRDQVDSFPSEYNPPLPSGSYGSTDSHHYHPPGCIPTPVLIAQQIAENQAGGTSNFQSSKLLRRSSQESDKPLSYSGDFKHGPATSVKPTHFPANINVIHGNKEHQNQPLANMKLNDRRAQMLANLTGTPNPLQQEDPQPAVEQEPRNAPARKISFKDPAPDKSRMEALSKLGLTRNPSMSGGTSHLAVPNSTSLDPPAGAETSVKPLEASAPPTTETNSKLPKANVTTPTQSQIHVTRRETQEILRTESLKRYEDRNHQLSTSPPSVPQNIYHPPPLNRKASLPPSADVTSLESNSYGGKSITVNPSVSHRNEPETLSTNQEPKVPPPAMAKPSEFNHYGGKTKVMTPAQVAVTRSDLPDILSSHINKNQPLPAKSEPLPTELNSYGGKSRTFNPITGLNRTSDNPGRSFKAPAPAPAPKPSRQSYHGAGTTQKPALRVQSPEQRPRSGSMFRPQGITVQFSGRGATDESRRDALRKLGLLKDS</sequence>
<dbReference type="OrthoDB" id="8725016at2759"/>
<evidence type="ECO:0000313" key="4">
    <source>
        <dbReference type="EMBL" id="KAA8580395.1"/>
    </source>
</evidence>
<comment type="caution">
    <text evidence="4">The sequence shown here is derived from an EMBL/GenBank/DDBJ whole genome shotgun (WGS) entry which is preliminary data.</text>
</comment>
<feature type="compositionally biased region" description="Polar residues" evidence="2">
    <location>
        <begin position="1"/>
        <end position="16"/>
    </location>
</feature>
<feature type="region of interest" description="Disordered" evidence="2">
    <location>
        <begin position="1"/>
        <end position="40"/>
    </location>
</feature>
<feature type="compositionally biased region" description="Polar residues" evidence="2">
    <location>
        <begin position="198"/>
        <end position="207"/>
    </location>
</feature>
<feature type="compositionally biased region" description="Basic and acidic residues" evidence="2">
    <location>
        <begin position="302"/>
        <end position="315"/>
    </location>
</feature>
<feature type="compositionally biased region" description="Polar residues" evidence="2">
    <location>
        <begin position="274"/>
        <end position="284"/>
    </location>
</feature>
<proteinExistence type="predicted"/>
<feature type="compositionally biased region" description="Polar residues" evidence="2">
    <location>
        <begin position="436"/>
        <end position="470"/>
    </location>
</feature>
<accession>A0A5J5CHA0</accession>
<feature type="compositionally biased region" description="Polar residues" evidence="2">
    <location>
        <begin position="539"/>
        <end position="554"/>
    </location>
</feature>
<name>A0A5J5CHA0_9PERO</name>
<evidence type="ECO:0008006" key="6">
    <source>
        <dbReference type="Google" id="ProtNLM"/>
    </source>
</evidence>
<protein>
    <recommendedName>
        <fullName evidence="6">Proline and serine-rich protein 2</fullName>
    </recommendedName>
</protein>
<keyword evidence="5" id="KW-1185">Reference proteome</keyword>
<reference evidence="4 5" key="1">
    <citation type="submission" date="2019-08" db="EMBL/GenBank/DDBJ databases">
        <title>A chromosome-level genome assembly, high-density linkage maps, and genome scans reveal the genomic architecture of hybrid incompatibilities underlying speciation via character displacement in darters (Percidae: Etheostominae).</title>
        <authorList>
            <person name="Moran R.L."/>
            <person name="Catchen J.M."/>
            <person name="Fuller R.C."/>
        </authorList>
    </citation>
    <scope>NUCLEOTIDE SEQUENCE [LARGE SCALE GENOMIC DNA]</scope>
    <source>
        <strain evidence="4">EspeVRDwgs_2016</strain>
        <tissue evidence="4">Muscle</tissue>
    </source>
</reference>